<organism evidence="2 3">
    <name type="scientific">Kwoniella heveanensis BCC8398</name>
    <dbReference type="NCBI Taxonomy" id="1296120"/>
    <lineage>
        <taxon>Eukaryota</taxon>
        <taxon>Fungi</taxon>
        <taxon>Dikarya</taxon>
        <taxon>Basidiomycota</taxon>
        <taxon>Agaricomycotina</taxon>
        <taxon>Tremellomycetes</taxon>
        <taxon>Tremellales</taxon>
        <taxon>Cryptococcaceae</taxon>
        <taxon>Kwoniella</taxon>
    </lineage>
</organism>
<feature type="compositionally biased region" description="Polar residues" evidence="1">
    <location>
        <begin position="303"/>
        <end position="316"/>
    </location>
</feature>
<proteinExistence type="predicted"/>
<feature type="region of interest" description="Disordered" evidence="1">
    <location>
        <begin position="278"/>
        <end position="327"/>
    </location>
</feature>
<evidence type="ECO:0000256" key="1">
    <source>
        <dbReference type="SAM" id="MobiDB-lite"/>
    </source>
</evidence>
<evidence type="ECO:0000313" key="2">
    <source>
        <dbReference type="EMBL" id="OCF34014.1"/>
    </source>
</evidence>
<protein>
    <submittedName>
        <fullName evidence="2">Uncharacterized protein</fullName>
    </submittedName>
</protein>
<dbReference type="EMBL" id="KI669502">
    <property type="protein sequence ID" value="OCF34014.1"/>
    <property type="molecule type" value="Genomic_DNA"/>
</dbReference>
<accession>A0A1B9GSH6</accession>
<dbReference type="AlphaFoldDB" id="A0A1B9GSH6"/>
<gene>
    <name evidence="2" type="ORF">I316_04360</name>
</gene>
<reference evidence="3" key="2">
    <citation type="submission" date="2013-12" db="EMBL/GenBank/DDBJ databases">
        <title>Evolution of pathogenesis and genome organization in the Tremellales.</title>
        <authorList>
            <person name="Cuomo C."/>
            <person name="Litvintseva A."/>
            <person name="Heitman J."/>
            <person name="Chen Y."/>
            <person name="Sun S."/>
            <person name="Springer D."/>
            <person name="Dromer F."/>
            <person name="Young S."/>
            <person name="Zeng Q."/>
            <person name="Chapman S."/>
            <person name="Gujja S."/>
            <person name="Saif S."/>
            <person name="Birren B."/>
        </authorList>
    </citation>
    <scope>NUCLEOTIDE SEQUENCE [LARGE SCALE GENOMIC DNA]</scope>
    <source>
        <strain evidence="3">BCC8398</strain>
    </source>
</reference>
<keyword evidence="3" id="KW-1185">Reference proteome</keyword>
<reference evidence="2 3" key="1">
    <citation type="submission" date="2013-07" db="EMBL/GenBank/DDBJ databases">
        <title>The Genome Sequence of Cryptococcus heveanensis BCC8398.</title>
        <authorList>
            <consortium name="The Broad Institute Genome Sequencing Platform"/>
            <person name="Cuomo C."/>
            <person name="Litvintseva A."/>
            <person name="Chen Y."/>
            <person name="Heitman J."/>
            <person name="Sun S."/>
            <person name="Springer D."/>
            <person name="Dromer F."/>
            <person name="Young S.K."/>
            <person name="Zeng Q."/>
            <person name="Gargeya S."/>
            <person name="Fitzgerald M."/>
            <person name="Abouelleil A."/>
            <person name="Alvarado L."/>
            <person name="Berlin A.M."/>
            <person name="Chapman S.B."/>
            <person name="Dewar J."/>
            <person name="Goldberg J."/>
            <person name="Griggs A."/>
            <person name="Gujja S."/>
            <person name="Hansen M."/>
            <person name="Howarth C."/>
            <person name="Imamovic A."/>
            <person name="Larimer J."/>
            <person name="McCowan C."/>
            <person name="Murphy C."/>
            <person name="Pearson M."/>
            <person name="Priest M."/>
            <person name="Roberts A."/>
            <person name="Saif S."/>
            <person name="Shea T."/>
            <person name="Sykes S."/>
            <person name="Wortman J."/>
            <person name="Nusbaum C."/>
            <person name="Birren B."/>
        </authorList>
    </citation>
    <scope>NUCLEOTIDE SEQUENCE [LARGE SCALE GENOMIC DNA]</scope>
    <source>
        <strain evidence="2 3">BCC8398</strain>
    </source>
</reference>
<name>A0A1B9GSH6_9TREE</name>
<evidence type="ECO:0000313" key="3">
    <source>
        <dbReference type="Proteomes" id="UP000092666"/>
    </source>
</evidence>
<sequence>MWPQHPTLAGESGDACQSGFDPAIQSHGPSHAEATSPSGEPILRPSTYVCWTVSKLLHGAYHAPTTIFHLPPHEGPVTALSWDTHRDIEKRMFTQVQTAARHHLRSVSYFNVNDHSTSIAGVAAPGIKALESQLPGTETVHLNESEWQHLPKLRREINCRHPESTVDRLFVLGFDPETQVDKAYNDPSLAITELRYTPLNSANDAPGTRMERFYSTRQMANSVAATVERNSRYFTGTNSKLMGEYPAATVTHGGQHTSRTITLPQSMLDKLTFLYPTEETGSDYVPDPQVTGTGDGEGDAASSAHSVHSYQVSQGTSHDDNTDGNLIALHEHTDGDTTYYTYDQ</sequence>
<feature type="region of interest" description="Disordered" evidence="1">
    <location>
        <begin position="1"/>
        <end position="39"/>
    </location>
</feature>
<dbReference type="Proteomes" id="UP000092666">
    <property type="component" value="Unassembled WGS sequence"/>
</dbReference>